<sequence length="172" mass="17041">MTETLQQGVLNELGDSGVQEIANQLGTDTTTARQAVDGALASIVGGMAKNTEDPQGADDLAKALGDHTQESPATDIAALSSGGMGGAILGHVLGGKMDSVSGAVSEKTGLPADQVKKVLAIVAPIVMAYLAKRFISGGGQKADAGGVAQELQNEKQGGLGGFGDLLGKVLGG</sequence>
<evidence type="ECO:0000313" key="2">
    <source>
        <dbReference type="Proteomes" id="UP000669179"/>
    </source>
</evidence>
<protein>
    <submittedName>
        <fullName evidence="1">DUF937 domain-containing protein</fullName>
    </submittedName>
</protein>
<dbReference type="RefSeq" id="WP_208259292.1">
    <property type="nucleotide sequence ID" value="NZ_JAGEOJ010000013.1"/>
</dbReference>
<evidence type="ECO:0000313" key="1">
    <source>
        <dbReference type="EMBL" id="MBO2451388.1"/>
    </source>
</evidence>
<gene>
    <name evidence="1" type="ORF">J4573_30160</name>
</gene>
<proteinExistence type="predicted"/>
<dbReference type="InterPro" id="IPR009282">
    <property type="entry name" value="DUF937"/>
</dbReference>
<dbReference type="Pfam" id="PF06078">
    <property type="entry name" value="DUF937"/>
    <property type="match status" value="1"/>
</dbReference>
<dbReference type="AlphaFoldDB" id="A0A939T627"/>
<organism evidence="1 2">
    <name type="scientific">Actinomadura barringtoniae</name>
    <dbReference type="NCBI Taxonomy" id="1427535"/>
    <lineage>
        <taxon>Bacteria</taxon>
        <taxon>Bacillati</taxon>
        <taxon>Actinomycetota</taxon>
        <taxon>Actinomycetes</taxon>
        <taxon>Streptosporangiales</taxon>
        <taxon>Thermomonosporaceae</taxon>
        <taxon>Actinomadura</taxon>
    </lineage>
</organism>
<keyword evidence="2" id="KW-1185">Reference proteome</keyword>
<name>A0A939T627_9ACTN</name>
<accession>A0A939T627</accession>
<dbReference type="EMBL" id="JAGEOJ010000013">
    <property type="protein sequence ID" value="MBO2451388.1"/>
    <property type="molecule type" value="Genomic_DNA"/>
</dbReference>
<reference evidence="1" key="1">
    <citation type="submission" date="2021-03" db="EMBL/GenBank/DDBJ databases">
        <authorList>
            <person name="Kanchanasin P."/>
            <person name="Saeng-In P."/>
            <person name="Phongsopitanun W."/>
            <person name="Yuki M."/>
            <person name="Kudo T."/>
            <person name="Ohkuma M."/>
            <person name="Tanasupawat S."/>
        </authorList>
    </citation>
    <scope>NUCLEOTIDE SEQUENCE</scope>
    <source>
        <strain evidence="1">GKU 128</strain>
    </source>
</reference>
<dbReference type="Proteomes" id="UP000669179">
    <property type="component" value="Unassembled WGS sequence"/>
</dbReference>
<comment type="caution">
    <text evidence="1">The sequence shown here is derived from an EMBL/GenBank/DDBJ whole genome shotgun (WGS) entry which is preliminary data.</text>
</comment>